<gene>
    <name evidence="1" type="ORF">T05_8353</name>
</gene>
<sequence length="36" mass="4337">LWQTGMAWDDNLPAEVELQWRVWKLELNELHCIAMP</sequence>
<evidence type="ECO:0000313" key="1">
    <source>
        <dbReference type="EMBL" id="KRX29185.1"/>
    </source>
</evidence>
<evidence type="ECO:0000313" key="2">
    <source>
        <dbReference type="Proteomes" id="UP000055048"/>
    </source>
</evidence>
<dbReference type="AlphaFoldDB" id="A0A0V0SR50"/>
<comment type="caution">
    <text evidence="1">The sequence shown here is derived from an EMBL/GenBank/DDBJ whole genome shotgun (WGS) entry which is preliminary data.</text>
</comment>
<organism evidence="1 2">
    <name type="scientific">Trichinella murrelli</name>
    <dbReference type="NCBI Taxonomy" id="144512"/>
    <lineage>
        <taxon>Eukaryota</taxon>
        <taxon>Metazoa</taxon>
        <taxon>Ecdysozoa</taxon>
        <taxon>Nematoda</taxon>
        <taxon>Enoplea</taxon>
        <taxon>Dorylaimia</taxon>
        <taxon>Trichinellida</taxon>
        <taxon>Trichinellidae</taxon>
        <taxon>Trichinella</taxon>
    </lineage>
</organism>
<feature type="non-terminal residue" evidence="1">
    <location>
        <position position="1"/>
    </location>
</feature>
<reference evidence="1 2" key="1">
    <citation type="submission" date="2015-01" db="EMBL/GenBank/DDBJ databases">
        <title>Evolution of Trichinella species and genotypes.</title>
        <authorList>
            <person name="Korhonen P.K."/>
            <person name="Edoardo P."/>
            <person name="Giuseppe L.R."/>
            <person name="Gasser R.B."/>
        </authorList>
    </citation>
    <scope>NUCLEOTIDE SEQUENCE [LARGE SCALE GENOMIC DNA]</scope>
    <source>
        <strain evidence="1">ISS417</strain>
    </source>
</reference>
<keyword evidence="2" id="KW-1185">Reference proteome</keyword>
<accession>A0A0V0SR50</accession>
<protein>
    <submittedName>
        <fullName evidence="1">Uncharacterized protein</fullName>
    </submittedName>
</protein>
<dbReference type="Proteomes" id="UP000055048">
    <property type="component" value="Unassembled WGS sequence"/>
</dbReference>
<dbReference type="EMBL" id="JYDJ01003571">
    <property type="protein sequence ID" value="KRX29185.1"/>
    <property type="molecule type" value="Genomic_DNA"/>
</dbReference>
<dbReference type="STRING" id="144512.A0A0V0SR50"/>
<dbReference type="OrthoDB" id="5875526at2759"/>
<feature type="non-terminal residue" evidence="1">
    <location>
        <position position="36"/>
    </location>
</feature>
<proteinExistence type="predicted"/>
<name>A0A0V0SR50_9BILA</name>